<evidence type="ECO:0000313" key="5">
    <source>
        <dbReference type="Proteomes" id="UP000565576"/>
    </source>
</evidence>
<keyword evidence="1" id="KW-0472">Membrane</keyword>
<evidence type="ECO:0000313" key="4">
    <source>
        <dbReference type="Proteomes" id="UP000199205"/>
    </source>
</evidence>
<feature type="transmembrane region" description="Helical" evidence="1">
    <location>
        <begin position="20"/>
        <end position="41"/>
    </location>
</feature>
<dbReference type="Proteomes" id="UP000565576">
    <property type="component" value="Unassembled WGS sequence"/>
</dbReference>
<name>A0A1C3X9C6_9HYPH</name>
<organism evidence="3 4">
    <name type="scientific">Rhizobium lusitanum</name>
    <dbReference type="NCBI Taxonomy" id="293958"/>
    <lineage>
        <taxon>Bacteria</taxon>
        <taxon>Pseudomonadati</taxon>
        <taxon>Pseudomonadota</taxon>
        <taxon>Alphaproteobacteria</taxon>
        <taxon>Hyphomicrobiales</taxon>
        <taxon>Rhizobiaceae</taxon>
        <taxon>Rhizobium/Agrobacterium group</taxon>
        <taxon>Rhizobium</taxon>
    </lineage>
</organism>
<keyword evidence="1" id="KW-0812">Transmembrane</keyword>
<keyword evidence="1" id="KW-1133">Transmembrane helix</keyword>
<dbReference type="RefSeq" id="WP_276307846.1">
    <property type="nucleotide sequence ID" value="NZ_FMAF01000028.1"/>
</dbReference>
<accession>A0A1C3X9C6</accession>
<reference evidence="2 5" key="2">
    <citation type="submission" date="2020-08" db="EMBL/GenBank/DDBJ databases">
        <title>Genomic Encyclopedia of Type Strains, Phase IV (KMG-V): Genome sequencing to study the core and pangenomes of soil and plant-associated prokaryotes.</title>
        <authorList>
            <person name="Whitman W."/>
        </authorList>
    </citation>
    <scope>NUCLEOTIDE SEQUENCE [LARGE SCALE GENOMIC DNA]</scope>
    <source>
        <strain evidence="2 5">SEMIA 4060</strain>
    </source>
</reference>
<evidence type="ECO:0000313" key="3">
    <source>
        <dbReference type="EMBL" id="SCB48726.1"/>
    </source>
</evidence>
<protein>
    <submittedName>
        <fullName evidence="3">Uncharacterized protein</fullName>
    </submittedName>
</protein>
<dbReference type="Proteomes" id="UP000199205">
    <property type="component" value="Unassembled WGS sequence"/>
</dbReference>
<evidence type="ECO:0000256" key="1">
    <source>
        <dbReference type="SAM" id="Phobius"/>
    </source>
</evidence>
<sequence>MKSAANDKENLPPVEQEWASAMLVIAWPFGVFAIALCCKFFV</sequence>
<proteinExistence type="predicted"/>
<reference evidence="3 4" key="1">
    <citation type="submission" date="2016-08" db="EMBL/GenBank/DDBJ databases">
        <authorList>
            <person name="Seilhamer J.J."/>
        </authorList>
    </citation>
    <scope>NUCLEOTIDE SEQUENCE [LARGE SCALE GENOMIC DNA]</scope>
    <source>
        <strain evidence="3 4">P1-7</strain>
    </source>
</reference>
<gene>
    <name evidence="3" type="ORF">GA0061101_12867</name>
    <name evidence="2" type="ORF">GGD46_006402</name>
</gene>
<evidence type="ECO:0000313" key="2">
    <source>
        <dbReference type="EMBL" id="MBB6489076.1"/>
    </source>
</evidence>
<dbReference type="EMBL" id="FMAF01000028">
    <property type="protein sequence ID" value="SCB48726.1"/>
    <property type="molecule type" value="Genomic_DNA"/>
</dbReference>
<dbReference type="EMBL" id="JACHBG010000031">
    <property type="protein sequence ID" value="MBB6489076.1"/>
    <property type="molecule type" value="Genomic_DNA"/>
</dbReference>
<dbReference type="AlphaFoldDB" id="A0A1C3X9C6"/>